<keyword evidence="5 6" id="KW-0472">Membrane</keyword>
<evidence type="ECO:0000256" key="6">
    <source>
        <dbReference type="RuleBase" id="RU363077"/>
    </source>
</evidence>
<keyword evidence="4 6" id="KW-1133">Transmembrane helix</keyword>
<sequence length="383" mass="42342">MEVIWNHDVLEYWVKPAMSMVVVQLLVAGVNVFYKLAAYDGMSLRVIVAYRFSFAAAFIVPIALLVERKSRPKLTWLVLFQSFLCGLFGQSLYHNLYIESLALTSATFASAMTNIIPAIAFILAVSFGLERLGLGTTAGKAKVLGTLIGIGGAMLLTFYEGPEINIWLTNVNLLRHDNSQLHQSRGHSTTLEPENRLLGCILALGSCLSYATWLMVQAKMMEKYPCHYSSTALMCVMGAIQSVVFALCMERDWSQWKLGWNIRLLTVAYSGIFGSGVVVTLLTWCLHMRGPLYVSSFNPLMPVSVAILGSLLLDEKLHLGRKSRPKLTRMVLFQSFLCGLFGGSLYHNLYIESLALTSATFASAMTNLVPAITFILAVSFGYL</sequence>
<dbReference type="Pfam" id="PF00892">
    <property type="entry name" value="EamA"/>
    <property type="match status" value="2"/>
</dbReference>
<dbReference type="InterPro" id="IPR030184">
    <property type="entry name" value="WAT1-related"/>
</dbReference>
<name>A0A834CSH0_JUGRE</name>
<feature type="transmembrane region" description="Helical" evidence="6">
    <location>
        <begin position="196"/>
        <end position="216"/>
    </location>
</feature>
<dbReference type="EMBL" id="LIHL02000008">
    <property type="protein sequence ID" value="KAF5463341.1"/>
    <property type="molecule type" value="Genomic_DNA"/>
</dbReference>
<keyword evidence="3 6" id="KW-0812">Transmembrane</keyword>
<gene>
    <name evidence="8" type="ORF">F2P56_019261</name>
</gene>
<organism evidence="8 9">
    <name type="scientific">Juglans regia</name>
    <name type="common">English walnut</name>
    <dbReference type="NCBI Taxonomy" id="51240"/>
    <lineage>
        <taxon>Eukaryota</taxon>
        <taxon>Viridiplantae</taxon>
        <taxon>Streptophyta</taxon>
        <taxon>Embryophyta</taxon>
        <taxon>Tracheophyta</taxon>
        <taxon>Spermatophyta</taxon>
        <taxon>Magnoliopsida</taxon>
        <taxon>eudicotyledons</taxon>
        <taxon>Gunneridae</taxon>
        <taxon>Pentapetalae</taxon>
        <taxon>rosids</taxon>
        <taxon>fabids</taxon>
        <taxon>Fagales</taxon>
        <taxon>Juglandaceae</taxon>
        <taxon>Juglans</taxon>
    </lineage>
</organism>
<dbReference type="GO" id="GO:0016020">
    <property type="term" value="C:membrane"/>
    <property type="evidence" value="ECO:0007669"/>
    <property type="project" value="UniProtKB-SubCell"/>
</dbReference>
<evidence type="ECO:0000259" key="7">
    <source>
        <dbReference type="Pfam" id="PF00892"/>
    </source>
</evidence>
<feature type="transmembrane region" description="Helical" evidence="6">
    <location>
        <begin position="361"/>
        <end position="382"/>
    </location>
</feature>
<reference evidence="8" key="1">
    <citation type="submission" date="2015-10" db="EMBL/GenBank/DDBJ databases">
        <authorList>
            <person name="Martinez-Garcia P.J."/>
            <person name="Crepeau M.W."/>
            <person name="Puiu D."/>
            <person name="Gonzalez-Ibeas D."/>
            <person name="Whalen J."/>
            <person name="Stevens K."/>
            <person name="Paul R."/>
            <person name="Butterfield T."/>
            <person name="Britton M."/>
            <person name="Reagan R."/>
            <person name="Chakraborty S."/>
            <person name="Walawage S.L."/>
            <person name="Vasquez-Gross H.A."/>
            <person name="Cardeno C."/>
            <person name="Famula R."/>
            <person name="Pratt K."/>
            <person name="Kuruganti S."/>
            <person name="Aradhya M.K."/>
            <person name="Leslie C.A."/>
            <person name="Dandekar A.M."/>
            <person name="Salzberg S.L."/>
            <person name="Wegrzyn J.L."/>
            <person name="Langley C.H."/>
            <person name="Neale D.B."/>
        </authorList>
    </citation>
    <scope>NUCLEOTIDE SEQUENCE</scope>
    <source>
        <tissue evidence="8">Leaves</tissue>
    </source>
</reference>
<evidence type="ECO:0000256" key="1">
    <source>
        <dbReference type="ARBA" id="ARBA00004141"/>
    </source>
</evidence>
<comment type="subcellular location">
    <subcellularLocation>
        <location evidence="1 6">Membrane</location>
        <topology evidence="1 6">Multi-pass membrane protein</topology>
    </subcellularLocation>
</comment>
<feature type="transmembrane region" description="Helical" evidence="6">
    <location>
        <begin position="46"/>
        <end position="67"/>
    </location>
</feature>
<dbReference type="AlphaFoldDB" id="A0A834CSH0"/>
<proteinExistence type="inferred from homology"/>
<evidence type="ECO:0000256" key="2">
    <source>
        <dbReference type="ARBA" id="ARBA00007635"/>
    </source>
</evidence>
<feature type="transmembrane region" description="Helical" evidence="6">
    <location>
        <begin position="141"/>
        <end position="159"/>
    </location>
</feature>
<feature type="transmembrane region" description="Helical" evidence="6">
    <location>
        <begin position="105"/>
        <end position="129"/>
    </location>
</feature>
<protein>
    <recommendedName>
        <fullName evidence="6">WAT1-related protein</fullName>
    </recommendedName>
</protein>
<dbReference type="Gramene" id="Jr08_20640_p1">
    <property type="protein sequence ID" value="cds.Jr08_20640_p1"/>
    <property type="gene ID" value="Jr08_20640"/>
</dbReference>
<evidence type="ECO:0000256" key="3">
    <source>
        <dbReference type="ARBA" id="ARBA00022692"/>
    </source>
</evidence>
<dbReference type="Proteomes" id="UP000619265">
    <property type="component" value="Unassembled WGS sequence"/>
</dbReference>
<accession>A0A834CSH0</accession>
<feature type="domain" description="EamA" evidence="7">
    <location>
        <begin position="20"/>
        <end position="157"/>
    </location>
</feature>
<dbReference type="InterPro" id="IPR000620">
    <property type="entry name" value="EamA_dom"/>
</dbReference>
<evidence type="ECO:0000313" key="9">
    <source>
        <dbReference type="Proteomes" id="UP000619265"/>
    </source>
</evidence>
<evidence type="ECO:0000256" key="4">
    <source>
        <dbReference type="ARBA" id="ARBA00022989"/>
    </source>
</evidence>
<dbReference type="SUPFAM" id="SSF103481">
    <property type="entry name" value="Multidrug resistance efflux transporter EmrE"/>
    <property type="match status" value="2"/>
</dbReference>
<comment type="caution">
    <text evidence="8">The sequence shown here is derived from an EMBL/GenBank/DDBJ whole genome shotgun (WGS) entry which is preliminary data.</text>
</comment>
<dbReference type="GO" id="GO:0022857">
    <property type="term" value="F:transmembrane transporter activity"/>
    <property type="evidence" value="ECO:0007669"/>
    <property type="project" value="InterPro"/>
</dbReference>
<feature type="transmembrane region" description="Helical" evidence="6">
    <location>
        <begin position="74"/>
        <end position="93"/>
    </location>
</feature>
<evidence type="ECO:0000256" key="5">
    <source>
        <dbReference type="ARBA" id="ARBA00023136"/>
    </source>
</evidence>
<feature type="transmembrane region" description="Helical" evidence="6">
    <location>
        <begin position="228"/>
        <end position="247"/>
    </location>
</feature>
<feature type="non-terminal residue" evidence="8">
    <location>
        <position position="383"/>
    </location>
</feature>
<feature type="transmembrane region" description="Helical" evidence="6">
    <location>
        <begin position="331"/>
        <end position="349"/>
    </location>
</feature>
<feature type="transmembrane region" description="Helical" evidence="6">
    <location>
        <begin position="267"/>
        <end position="285"/>
    </location>
</feature>
<feature type="transmembrane region" description="Helical" evidence="6">
    <location>
        <begin position="12"/>
        <end position="34"/>
    </location>
</feature>
<dbReference type="PANTHER" id="PTHR31218">
    <property type="entry name" value="WAT1-RELATED PROTEIN"/>
    <property type="match status" value="1"/>
</dbReference>
<evidence type="ECO:0000313" key="8">
    <source>
        <dbReference type="EMBL" id="KAF5463341.1"/>
    </source>
</evidence>
<comment type="similarity">
    <text evidence="2 6">Belongs to the drug/metabolite transporter (DMT) superfamily. Plant drug/metabolite exporter (P-DME) (TC 2.A.7.4) family.</text>
</comment>
<feature type="domain" description="EamA" evidence="7">
    <location>
        <begin position="198"/>
        <end position="319"/>
    </location>
</feature>
<dbReference type="InterPro" id="IPR037185">
    <property type="entry name" value="EmrE-like"/>
</dbReference>
<reference evidence="8" key="2">
    <citation type="submission" date="2020-03" db="EMBL/GenBank/DDBJ databases">
        <title>Walnut 2.0.</title>
        <authorList>
            <person name="Marrano A."/>
            <person name="Britton M."/>
            <person name="Zimin A.V."/>
            <person name="Zaini P.A."/>
            <person name="Workman R."/>
            <person name="Puiu D."/>
            <person name="Bianco L."/>
            <person name="Allen B.J."/>
            <person name="Troggio M."/>
            <person name="Leslie C.A."/>
            <person name="Timp W."/>
            <person name="Dendekar A."/>
            <person name="Salzberg S.L."/>
            <person name="Neale D.B."/>
        </authorList>
    </citation>
    <scope>NUCLEOTIDE SEQUENCE</scope>
    <source>
        <tissue evidence="8">Leaves</tissue>
    </source>
</reference>